<feature type="compositionally biased region" description="Basic and acidic residues" evidence="1">
    <location>
        <begin position="45"/>
        <end position="62"/>
    </location>
</feature>
<sequence length="350" mass="41039">MGKRTGSFLSVVFLLLGISVLAGCTILEEMVMEEAGETAVSEQYPIEKETPAAARQTKENKEGQPAGKKGKSVCESYEEEVEPGVCSYKVDCKNPKTCEAWAENLIFDMEEWYGELTYSEEWYFDEKMLRKSKKDADVLASYPVRGNTIRIDPSDEDEQYYAWLWERFTWIIPSKERKMVSNYEVFEHVDLMAYVIQDDEDYEKWTYAVNVEQATFETERVLTDIHEFGHLLALNAKQVDPYKSESSCKTYMWDEGCANRGSYMYEFYKQFWEDGDSEDEENFVSDYAMNDVYEDFAESWSHFVVTPRPEGDSIVEQKIEFFYDYEELVMLRANLLGRMASWLERNVEYE</sequence>
<keyword evidence="3" id="KW-1185">Reference proteome</keyword>
<protein>
    <submittedName>
        <fullName evidence="2">Uncharacterized protein</fullName>
    </submittedName>
</protein>
<dbReference type="Proteomes" id="UP000639396">
    <property type="component" value="Unassembled WGS sequence"/>
</dbReference>
<accession>A0A927GZD7</accession>
<evidence type="ECO:0000313" key="3">
    <source>
        <dbReference type="Proteomes" id="UP000639396"/>
    </source>
</evidence>
<proteinExistence type="predicted"/>
<dbReference type="PROSITE" id="PS51257">
    <property type="entry name" value="PROKAR_LIPOPROTEIN"/>
    <property type="match status" value="1"/>
</dbReference>
<dbReference type="Gene3D" id="3.40.390.70">
    <property type="match status" value="1"/>
</dbReference>
<evidence type="ECO:0000313" key="2">
    <source>
        <dbReference type="EMBL" id="MBD2862128.1"/>
    </source>
</evidence>
<comment type="caution">
    <text evidence="2">The sequence shown here is derived from an EMBL/GenBank/DDBJ whole genome shotgun (WGS) entry which is preliminary data.</text>
</comment>
<gene>
    <name evidence="2" type="ORF">IDH45_09055</name>
</gene>
<dbReference type="AlphaFoldDB" id="A0A927GZD7"/>
<dbReference type="EMBL" id="JACXJA010000008">
    <property type="protein sequence ID" value="MBD2862128.1"/>
    <property type="molecule type" value="Genomic_DNA"/>
</dbReference>
<dbReference type="RefSeq" id="WP_190926725.1">
    <property type="nucleotide sequence ID" value="NZ_JACXJA010000008.1"/>
</dbReference>
<evidence type="ECO:0000256" key="1">
    <source>
        <dbReference type="SAM" id="MobiDB-lite"/>
    </source>
</evidence>
<name>A0A927GZD7_9BACL</name>
<feature type="region of interest" description="Disordered" evidence="1">
    <location>
        <begin position="38"/>
        <end position="73"/>
    </location>
</feature>
<reference evidence="2" key="1">
    <citation type="submission" date="2020-09" db="EMBL/GenBank/DDBJ databases">
        <title>A novel bacterium of genus Paenibacillus, isolated from South China Sea.</title>
        <authorList>
            <person name="Huang H."/>
            <person name="Mo K."/>
            <person name="Hu Y."/>
        </authorList>
    </citation>
    <scope>NUCLEOTIDE SEQUENCE</scope>
    <source>
        <strain evidence="2">IB182363</strain>
    </source>
</reference>
<organism evidence="2 3">
    <name type="scientific">Paenibacillus oceani</name>
    <dbReference type="NCBI Taxonomy" id="2772510"/>
    <lineage>
        <taxon>Bacteria</taxon>
        <taxon>Bacillati</taxon>
        <taxon>Bacillota</taxon>
        <taxon>Bacilli</taxon>
        <taxon>Bacillales</taxon>
        <taxon>Paenibacillaceae</taxon>
        <taxon>Paenibacillus</taxon>
    </lineage>
</organism>